<evidence type="ECO:0000256" key="4">
    <source>
        <dbReference type="PIRSR" id="PIRSR001112-1"/>
    </source>
</evidence>
<keyword evidence="7" id="KW-1185">Reference proteome</keyword>
<proteinExistence type="inferred from homology"/>
<feature type="active site" description="Proton acceptor" evidence="4">
    <location>
        <position position="386"/>
    </location>
</feature>
<dbReference type="SUPFAM" id="SSF53474">
    <property type="entry name" value="alpha/beta-Hydrolases"/>
    <property type="match status" value="1"/>
</dbReference>
<dbReference type="InterPro" id="IPR029058">
    <property type="entry name" value="AB_hydrolase_fold"/>
</dbReference>
<dbReference type="InterPro" id="IPR000639">
    <property type="entry name" value="Epox_hydrolase-like"/>
</dbReference>
<organism evidence="6 7">
    <name type="scientific">Gemmatimonas groenlandica</name>
    <dbReference type="NCBI Taxonomy" id="2732249"/>
    <lineage>
        <taxon>Bacteria</taxon>
        <taxon>Pseudomonadati</taxon>
        <taxon>Gemmatimonadota</taxon>
        <taxon>Gemmatimonadia</taxon>
        <taxon>Gemmatimonadales</taxon>
        <taxon>Gemmatimonadaceae</taxon>
        <taxon>Gemmatimonas</taxon>
    </lineage>
</organism>
<dbReference type="PRINTS" id="PR00412">
    <property type="entry name" value="EPOXHYDRLASE"/>
</dbReference>
<dbReference type="PIRSF" id="PIRSF001112">
    <property type="entry name" value="Epoxide_hydrolase"/>
    <property type="match status" value="1"/>
</dbReference>
<evidence type="ECO:0000256" key="2">
    <source>
        <dbReference type="ARBA" id="ARBA00022797"/>
    </source>
</evidence>
<gene>
    <name evidence="6" type="ORF">HKW67_19690</name>
</gene>
<evidence type="ECO:0000256" key="1">
    <source>
        <dbReference type="ARBA" id="ARBA00010088"/>
    </source>
</evidence>
<evidence type="ECO:0000259" key="5">
    <source>
        <dbReference type="Pfam" id="PF06441"/>
    </source>
</evidence>
<dbReference type="Gene3D" id="3.40.50.1820">
    <property type="entry name" value="alpha/beta hydrolase"/>
    <property type="match status" value="1"/>
</dbReference>
<dbReference type="GO" id="GO:0097176">
    <property type="term" value="P:epoxide metabolic process"/>
    <property type="evidence" value="ECO:0007669"/>
    <property type="project" value="TreeGrafter"/>
</dbReference>
<feature type="active site" description="Nucleophile" evidence="4">
    <location>
        <position position="194"/>
    </location>
</feature>
<dbReference type="Proteomes" id="UP000500938">
    <property type="component" value="Chromosome"/>
</dbReference>
<dbReference type="PANTHER" id="PTHR21661:SF35">
    <property type="entry name" value="EPOXIDE HYDROLASE"/>
    <property type="match status" value="1"/>
</dbReference>
<feature type="active site" description="Proton donor" evidence="4">
    <location>
        <position position="328"/>
    </location>
</feature>
<dbReference type="RefSeq" id="WP_171227759.1">
    <property type="nucleotide sequence ID" value="NZ_CP053085.1"/>
</dbReference>
<accession>A0A6M4IXI2</accession>
<dbReference type="PANTHER" id="PTHR21661">
    <property type="entry name" value="EPOXIDE HYDROLASE 1-RELATED"/>
    <property type="match status" value="1"/>
</dbReference>
<dbReference type="GO" id="GO:0004301">
    <property type="term" value="F:epoxide hydrolase activity"/>
    <property type="evidence" value="ECO:0007669"/>
    <property type="project" value="TreeGrafter"/>
</dbReference>
<protein>
    <submittedName>
        <fullName evidence="6">Epoxide hydrolase</fullName>
    </submittedName>
</protein>
<evidence type="ECO:0000313" key="7">
    <source>
        <dbReference type="Proteomes" id="UP000500938"/>
    </source>
</evidence>
<name>A0A6M4IXI2_9BACT</name>
<dbReference type="KEGG" id="ggr:HKW67_19690"/>
<comment type="similarity">
    <text evidence="1">Belongs to the peptidase S33 family.</text>
</comment>
<dbReference type="InterPro" id="IPR010497">
    <property type="entry name" value="Epoxide_hydro_N"/>
</dbReference>
<reference evidence="6 7" key="1">
    <citation type="submission" date="2020-05" db="EMBL/GenBank/DDBJ databases">
        <title>Complete genome sequence of Gemmatimonas greenlandica TET16.</title>
        <authorList>
            <person name="Zeng Y."/>
        </authorList>
    </citation>
    <scope>NUCLEOTIDE SEQUENCE [LARGE SCALE GENOMIC DNA]</scope>
    <source>
        <strain evidence="6 7">TET16</strain>
    </source>
</reference>
<keyword evidence="2" id="KW-0058">Aromatic hydrocarbons catabolism</keyword>
<feature type="domain" description="Epoxide hydrolase N-terminal" evidence="5">
    <location>
        <begin position="20"/>
        <end position="124"/>
    </location>
</feature>
<dbReference type="EMBL" id="CP053085">
    <property type="protein sequence ID" value="QJR38326.1"/>
    <property type="molecule type" value="Genomic_DNA"/>
</dbReference>
<dbReference type="InterPro" id="IPR016292">
    <property type="entry name" value="Epoxide_hydrolase"/>
</dbReference>
<dbReference type="AlphaFoldDB" id="A0A6M4IXI2"/>
<dbReference type="Pfam" id="PF06441">
    <property type="entry name" value="EHN"/>
    <property type="match status" value="1"/>
</dbReference>
<evidence type="ECO:0000313" key="6">
    <source>
        <dbReference type="EMBL" id="QJR38326.1"/>
    </source>
</evidence>
<keyword evidence="3 6" id="KW-0378">Hydrolase</keyword>
<evidence type="ECO:0000256" key="3">
    <source>
        <dbReference type="ARBA" id="ARBA00022801"/>
    </source>
</evidence>
<sequence>MTQTLEVSKGAAGNINEAAVRPFRANIPEKDIADLRRRLAATRFPNKELVSDRTQGVQLATLKALVKYWGTEYDWRKAEARLNAFPQFVTKIDGVDIHFIHVKSKHANAMPLIMTHGWPGSVFELLQVIDPLTNPTAHGGSASDAFDVVLPSLPGYGFSGEPSELGWDSGRIAGAWAQLMARLGYTQYVAQGGDVGAAVTDAMARQGPKGLRAIHVNLLAGATGIADRLPAKSDEERAAHKALATFKATGFGYFLEQSTRPQTIGYSLLDSPAGLAAWLLDHDTDSYYKISRAFVGGEPTGGLTREAIVDNITLYWLTGTGGSSARWYWELGQFLASPAAAMAPPPTKVPVGFTTFPGEIWAAPRSWAEAVYPGLAYFNAVDRGGHFAAWEEPALFATEVRAAFKKVR</sequence>